<dbReference type="Proteomes" id="UP000664288">
    <property type="component" value="Unassembled WGS sequence"/>
</dbReference>
<feature type="domain" description="AB hydrolase-1" evidence="1">
    <location>
        <begin position="26"/>
        <end position="130"/>
    </location>
</feature>
<name>A0ABS3J859_9HYPH</name>
<dbReference type="RefSeq" id="WP_207351403.1">
    <property type="nucleotide sequence ID" value="NZ_JAFMPY010000014.1"/>
</dbReference>
<dbReference type="PRINTS" id="PR00111">
    <property type="entry name" value="ABHYDROLASE"/>
</dbReference>
<dbReference type="EMBL" id="JAFMPY010000014">
    <property type="protein sequence ID" value="MBO0904766.1"/>
    <property type="molecule type" value="Genomic_DNA"/>
</dbReference>
<keyword evidence="3" id="KW-1185">Reference proteome</keyword>
<dbReference type="InterPro" id="IPR029058">
    <property type="entry name" value="AB_hydrolase_fold"/>
</dbReference>
<organism evidence="2 3">
    <name type="scientific">Jiella sonneratiae</name>
    <dbReference type="NCBI Taxonomy" id="2816856"/>
    <lineage>
        <taxon>Bacteria</taxon>
        <taxon>Pseudomonadati</taxon>
        <taxon>Pseudomonadota</taxon>
        <taxon>Alphaproteobacteria</taxon>
        <taxon>Hyphomicrobiales</taxon>
        <taxon>Aurantimonadaceae</taxon>
        <taxon>Jiella</taxon>
    </lineage>
</organism>
<evidence type="ECO:0000313" key="3">
    <source>
        <dbReference type="Proteomes" id="UP000664288"/>
    </source>
</evidence>
<comment type="caution">
    <text evidence="2">The sequence shown here is derived from an EMBL/GenBank/DDBJ whole genome shotgun (WGS) entry which is preliminary data.</text>
</comment>
<evidence type="ECO:0000259" key="1">
    <source>
        <dbReference type="Pfam" id="PF00561"/>
    </source>
</evidence>
<accession>A0ABS3J859</accession>
<proteinExistence type="predicted"/>
<dbReference type="InterPro" id="IPR000073">
    <property type="entry name" value="AB_hydrolase_1"/>
</dbReference>
<evidence type="ECO:0000313" key="2">
    <source>
        <dbReference type="EMBL" id="MBO0904766.1"/>
    </source>
</evidence>
<reference evidence="2 3" key="1">
    <citation type="submission" date="2021-03" db="EMBL/GenBank/DDBJ databases">
        <title>Whole genome sequence of Jiella sp. MQZ13P-4.</title>
        <authorList>
            <person name="Tuo L."/>
        </authorList>
    </citation>
    <scope>NUCLEOTIDE SEQUENCE [LARGE SCALE GENOMIC DNA]</scope>
    <source>
        <strain evidence="2 3">MQZ13P-4</strain>
    </source>
</reference>
<gene>
    <name evidence="2" type="ORF">J1C47_14055</name>
</gene>
<dbReference type="GO" id="GO:0016787">
    <property type="term" value="F:hydrolase activity"/>
    <property type="evidence" value="ECO:0007669"/>
    <property type="project" value="UniProtKB-KW"/>
</dbReference>
<dbReference type="Gene3D" id="3.40.50.1820">
    <property type="entry name" value="alpha/beta hydrolase"/>
    <property type="match status" value="1"/>
</dbReference>
<dbReference type="SUPFAM" id="SSF53474">
    <property type="entry name" value="alpha/beta-Hydrolases"/>
    <property type="match status" value="1"/>
</dbReference>
<keyword evidence="2" id="KW-0378">Hydrolase</keyword>
<sequence length="295" mass="32026">MFNGFSERIIPGEGAEIFCRIGGDGPPLLLLHGYPETGAMWAGIAGRLAARFSLVVPDLRGYGRSSVPANDAENRAFSKRQMGRDMAAVMTALGHERFAVAGHDRGGRVAYRMGFDMPERVTKLAVLDIVPVAEVWEGMGAREAMKTYHWPFLAQPHPMPETLIAADPVYYLKHTMASWTKAGSLDGFSPEAIAEYAAAFAKPENVHGACNDYRAGATIDWRLDREDREAGRRIAAPLLALWGAAGIPGEGENPLDVWSRWAETVEGRAIDAGHFIVEEAPDETLAALAAFFDAA</sequence>
<protein>
    <submittedName>
        <fullName evidence="2">Alpha/beta hydrolase</fullName>
    </submittedName>
</protein>
<dbReference type="Pfam" id="PF00561">
    <property type="entry name" value="Abhydrolase_1"/>
    <property type="match status" value="1"/>
</dbReference>
<dbReference type="PANTHER" id="PTHR43329">
    <property type="entry name" value="EPOXIDE HYDROLASE"/>
    <property type="match status" value="1"/>
</dbReference>